<dbReference type="GO" id="GO:0009254">
    <property type="term" value="P:peptidoglycan turnover"/>
    <property type="evidence" value="ECO:0007669"/>
    <property type="project" value="TreeGrafter"/>
</dbReference>
<dbReference type="EC" id="3.2.1.52" evidence="3"/>
<feature type="domain" description="Glycoside hydrolase family 3 C-terminal" evidence="7">
    <location>
        <begin position="436"/>
        <end position="599"/>
    </location>
</feature>
<dbReference type="OrthoDB" id="9805821at2"/>
<dbReference type="InterPro" id="IPR002772">
    <property type="entry name" value="Glyco_hydro_3_C"/>
</dbReference>
<comment type="similarity">
    <text evidence="2">Belongs to the glycosyl hydrolase 3 family.</text>
</comment>
<evidence type="ECO:0000313" key="9">
    <source>
        <dbReference type="Proteomes" id="UP000187181"/>
    </source>
</evidence>
<dbReference type="AlphaFoldDB" id="A0A1R3X3U1"/>
<organism evidence="8 9">
    <name type="scientific">Pontibacter indicus</name>
    <dbReference type="NCBI Taxonomy" id="1317125"/>
    <lineage>
        <taxon>Bacteria</taxon>
        <taxon>Pseudomonadati</taxon>
        <taxon>Bacteroidota</taxon>
        <taxon>Cytophagia</taxon>
        <taxon>Cytophagales</taxon>
        <taxon>Hymenobacteraceae</taxon>
        <taxon>Pontibacter</taxon>
    </lineage>
</organism>
<keyword evidence="5" id="KW-0326">Glycosidase</keyword>
<dbReference type="PANTHER" id="PTHR30480:SF13">
    <property type="entry name" value="BETA-HEXOSAMINIDASE"/>
    <property type="match status" value="1"/>
</dbReference>
<dbReference type="Gene3D" id="3.40.50.1700">
    <property type="entry name" value="Glycoside hydrolase family 3 C-terminal domain"/>
    <property type="match status" value="1"/>
</dbReference>
<dbReference type="Gene3D" id="3.20.20.300">
    <property type="entry name" value="Glycoside hydrolase, family 3, N-terminal domain"/>
    <property type="match status" value="1"/>
</dbReference>
<dbReference type="PANTHER" id="PTHR30480">
    <property type="entry name" value="BETA-HEXOSAMINIDASE-RELATED"/>
    <property type="match status" value="1"/>
</dbReference>
<reference evidence="9" key="1">
    <citation type="submission" date="2017-01" db="EMBL/GenBank/DDBJ databases">
        <authorList>
            <person name="Varghese N."/>
            <person name="Submissions S."/>
        </authorList>
    </citation>
    <scope>NUCLEOTIDE SEQUENCE [LARGE SCALE GENOMIC DNA]</scope>
    <source>
        <strain evidence="9">LP100</strain>
    </source>
</reference>
<dbReference type="PRINTS" id="PR00133">
    <property type="entry name" value="GLHYDRLASE3"/>
</dbReference>
<dbReference type="InterPro" id="IPR017853">
    <property type="entry name" value="GH"/>
</dbReference>
<evidence type="ECO:0000256" key="5">
    <source>
        <dbReference type="ARBA" id="ARBA00023295"/>
    </source>
</evidence>
<proteinExistence type="inferred from homology"/>
<protein>
    <recommendedName>
        <fullName evidence="3">beta-N-acetylhexosaminidase</fullName>
        <ecNumber evidence="3">3.2.1.52</ecNumber>
    </recommendedName>
</protein>
<dbReference type="SUPFAM" id="SSF52279">
    <property type="entry name" value="Beta-D-glucan exohydrolase, C-terminal domain"/>
    <property type="match status" value="1"/>
</dbReference>
<sequence>MHANLPHPIASRLPALCIWLLCSILLLSACESSDTSKAYARDEKDNPEFFPKEAPYTRPGSLIEAIERPSPWVDSVFRTLSPEERIAQLIIIEAFSNKGPKYEADVMNLVRKYKVGGIIYFQGGPVRQAILNNRLQAASKVPLLISMDAETGVGMRLDSTVQYPFQMMMGAIEDNGLIYRMGAEVAEEFKRLGMHVNFAPVADINNNPQNPIISYRAFGEDKLDVTAKSLAYMRGMQENGIIAVAKHFPGHGDTDVDSHYDLPIIPHDRARLDSLELYPFRELIKHGIGGIMVAHMHMPELDTTMNLPSTLSRPIVTNLLKKKLEFKGLVFTDAMVMKGVTKYFPPGEAEARALIAGNDVLERLNSVPKAIQAIKQAIALGYITQEEIDARCKKMLAAKAWVGLDRYKPIELENLYEDLNPGIADSTNHALAEAAMTLLNNRKNLLPIRQKKRKTIATLSFGVVRPSIFQREVNKYARIDANFVLSRKANAKEVKKMKQKLRGYDLVVVGLYGPSVAPSNRLGYSKEAVDFVSDLARSNRTVMTLFDNPYTLNQFPDIHKSRALVMAYQAHMHAQVAAAKLLFGKIPARGKLPVTVNRHYPYGHGISKDKPLLAVNP</sequence>
<name>A0A1R3X3U1_9BACT</name>
<feature type="domain" description="Glycoside hydrolase family 3 N-terminal" evidence="6">
    <location>
        <begin position="83"/>
        <end position="396"/>
    </location>
</feature>
<evidence type="ECO:0000256" key="1">
    <source>
        <dbReference type="ARBA" id="ARBA00001231"/>
    </source>
</evidence>
<evidence type="ECO:0000313" key="8">
    <source>
        <dbReference type="EMBL" id="SIT85247.1"/>
    </source>
</evidence>
<dbReference type="STRING" id="1317125.SAMN05444128_1510"/>
<dbReference type="GO" id="GO:0004563">
    <property type="term" value="F:beta-N-acetylhexosaminidase activity"/>
    <property type="evidence" value="ECO:0007669"/>
    <property type="project" value="UniProtKB-EC"/>
</dbReference>
<keyword evidence="9" id="KW-1185">Reference proteome</keyword>
<dbReference type="InterPro" id="IPR050226">
    <property type="entry name" value="NagZ_Beta-hexosaminidase"/>
</dbReference>
<dbReference type="Pfam" id="PF00933">
    <property type="entry name" value="Glyco_hydro_3"/>
    <property type="match status" value="1"/>
</dbReference>
<gene>
    <name evidence="8" type="ORF">SAMN05444128_1510</name>
</gene>
<dbReference type="EMBL" id="FTPP01000001">
    <property type="protein sequence ID" value="SIT85247.1"/>
    <property type="molecule type" value="Genomic_DNA"/>
</dbReference>
<dbReference type="InterPro" id="IPR036881">
    <property type="entry name" value="Glyco_hydro_3_C_sf"/>
</dbReference>
<evidence type="ECO:0000256" key="2">
    <source>
        <dbReference type="ARBA" id="ARBA00005336"/>
    </source>
</evidence>
<evidence type="ECO:0000256" key="3">
    <source>
        <dbReference type="ARBA" id="ARBA00012663"/>
    </source>
</evidence>
<comment type="catalytic activity">
    <reaction evidence="1">
        <text>Hydrolysis of terminal non-reducing N-acetyl-D-hexosamine residues in N-acetyl-beta-D-hexosaminides.</text>
        <dbReference type="EC" id="3.2.1.52"/>
    </reaction>
</comment>
<dbReference type="SUPFAM" id="SSF51445">
    <property type="entry name" value="(Trans)glycosidases"/>
    <property type="match status" value="1"/>
</dbReference>
<dbReference type="InterPro" id="IPR036962">
    <property type="entry name" value="Glyco_hydro_3_N_sf"/>
</dbReference>
<evidence type="ECO:0000256" key="4">
    <source>
        <dbReference type="ARBA" id="ARBA00022801"/>
    </source>
</evidence>
<evidence type="ECO:0000259" key="7">
    <source>
        <dbReference type="Pfam" id="PF01915"/>
    </source>
</evidence>
<dbReference type="Proteomes" id="UP000187181">
    <property type="component" value="Unassembled WGS sequence"/>
</dbReference>
<dbReference type="InterPro" id="IPR001764">
    <property type="entry name" value="Glyco_hydro_3_N"/>
</dbReference>
<keyword evidence="4" id="KW-0378">Hydrolase</keyword>
<accession>A0A1R3X3U1</accession>
<evidence type="ECO:0000259" key="6">
    <source>
        <dbReference type="Pfam" id="PF00933"/>
    </source>
</evidence>
<dbReference type="Pfam" id="PF01915">
    <property type="entry name" value="Glyco_hydro_3_C"/>
    <property type="match status" value="1"/>
</dbReference>
<dbReference type="GO" id="GO:0005975">
    <property type="term" value="P:carbohydrate metabolic process"/>
    <property type="evidence" value="ECO:0007669"/>
    <property type="project" value="InterPro"/>
</dbReference>